<dbReference type="EMBL" id="JAPCXB010000008">
    <property type="protein sequence ID" value="KAJ1615280.1"/>
    <property type="molecule type" value="Genomic_DNA"/>
</dbReference>
<comment type="caution">
    <text evidence="2">The sequence shown here is derived from an EMBL/GenBank/DDBJ whole genome shotgun (WGS) entry which is preliminary data.</text>
</comment>
<organism evidence="2 3">
    <name type="scientific">Cryptosporidium canis</name>
    <dbReference type="NCBI Taxonomy" id="195482"/>
    <lineage>
        <taxon>Eukaryota</taxon>
        <taxon>Sar</taxon>
        <taxon>Alveolata</taxon>
        <taxon>Apicomplexa</taxon>
        <taxon>Conoidasida</taxon>
        <taxon>Coccidia</taxon>
        <taxon>Eucoccidiorida</taxon>
        <taxon>Eimeriorina</taxon>
        <taxon>Cryptosporidiidae</taxon>
        <taxon>Cryptosporidium</taxon>
    </lineage>
</organism>
<dbReference type="Proteomes" id="UP001071777">
    <property type="component" value="Unassembled WGS sequence"/>
</dbReference>
<proteinExistence type="predicted"/>
<name>A0ABQ8PBD2_9CRYT</name>
<accession>A0ABQ8PBD2</accession>
<protein>
    <submittedName>
        <fullName evidence="2">Uncharacterized protein</fullName>
    </submittedName>
</protein>
<evidence type="ECO:0000256" key="1">
    <source>
        <dbReference type="SAM" id="MobiDB-lite"/>
    </source>
</evidence>
<feature type="region of interest" description="Disordered" evidence="1">
    <location>
        <begin position="162"/>
        <end position="187"/>
    </location>
</feature>
<keyword evidence="3" id="KW-1185">Reference proteome</keyword>
<evidence type="ECO:0000313" key="2">
    <source>
        <dbReference type="EMBL" id="KAJ1615280.1"/>
    </source>
</evidence>
<gene>
    <name evidence="2" type="ORF">OJ252_283</name>
</gene>
<sequence>MAGQVTGQDHIQGLFPAHPYFPEKSEVGKDISLDNEVRYCVDYYVQMMQFWQLNVAGSSGISNEALNADSIESSSILKEYLFSLLDLPPTIQGGNPFFCDDILSSSLNVKRRKLGVIKKTINISSESSKNGGSLNDEDTSVLENKDNFNDIEILDGDDSDIDYEYIDSGNNEDYDELEDNVNDNDVI</sequence>
<evidence type="ECO:0000313" key="3">
    <source>
        <dbReference type="Proteomes" id="UP001071777"/>
    </source>
</evidence>
<reference evidence="2" key="1">
    <citation type="submission" date="2022-10" db="EMBL/GenBank/DDBJ databases">
        <title>Adaptive evolution leads to modifications in subtelomeric GC content in a zoonotic Cryptosporidium species.</title>
        <authorList>
            <person name="Li J."/>
            <person name="Feng Y."/>
            <person name="Xiao L."/>
        </authorList>
    </citation>
    <scope>NUCLEOTIDE SEQUENCE</scope>
    <source>
        <strain evidence="2">25894</strain>
    </source>
</reference>